<evidence type="ECO:0000259" key="2">
    <source>
        <dbReference type="Pfam" id="PF16858"/>
    </source>
</evidence>
<evidence type="ECO:0000256" key="1">
    <source>
        <dbReference type="SAM" id="MobiDB-lite"/>
    </source>
</evidence>
<proteinExistence type="predicted"/>
<dbReference type="GO" id="GO:0003682">
    <property type="term" value="F:chromatin binding"/>
    <property type="evidence" value="ECO:0007669"/>
    <property type="project" value="TreeGrafter"/>
</dbReference>
<feature type="domain" description="Condensin-2 complex subunit H2 C-terminal" evidence="2">
    <location>
        <begin position="290"/>
        <end position="450"/>
    </location>
</feature>
<feature type="compositionally biased region" description="Basic and acidic residues" evidence="1">
    <location>
        <begin position="88"/>
        <end position="123"/>
    </location>
</feature>
<evidence type="ECO:0000313" key="3">
    <source>
        <dbReference type="EMBL" id="KFH08672.1"/>
    </source>
</evidence>
<reference evidence="3 4" key="1">
    <citation type="submission" date="2014-08" db="EMBL/GenBank/DDBJ databases">
        <authorList>
            <person name="Sibley D."/>
            <person name="Venepally P."/>
            <person name="Karamycheva S."/>
            <person name="Hadjithomas M."/>
            <person name="Khan A."/>
            <person name="Brunk B."/>
            <person name="Roos D."/>
            <person name="Caler E."/>
            <person name="Lorenzi H."/>
        </authorList>
    </citation>
    <scope>NUCLEOTIDE SEQUENCE [LARGE SCALE GENOMIC DNA]</scope>
    <source>
        <strain evidence="3 4">VAND</strain>
    </source>
</reference>
<organism evidence="3 4">
    <name type="scientific">Toxoplasma gondii VAND</name>
    <dbReference type="NCBI Taxonomy" id="933077"/>
    <lineage>
        <taxon>Eukaryota</taxon>
        <taxon>Sar</taxon>
        <taxon>Alveolata</taxon>
        <taxon>Apicomplexa</taxon>
        <taxon>Conoidasida</taxon>
        <taxon>Coccidia</taxon>
        <taxon>Eucoccidiorida</taxon>
        <taxon>Eimeriorina</taxon>
        <taxon>Sarcocystidae</taxon>
        <taxon>Toxoplasma</taxon>
    </lineage>
</organism>
<dbReference type="GO" id="GO:0051306">
    <property type="term" value="P:mitotic sister chromatid separation"/>
    <property type="evidence" value="ECO:0007669"/>
    <property type="project" value="TreeGrafter"/>
</dbReference>
<dbReference type="GO" id="GO:0005634">
    <property type="term" value="C:nucleus"/>
    <property type="evidence" value="ECO:0007669"/>
    <property type="project" value="TreeGrafter"/>
</dbReference>
<dbReference type="AlphaFoldDB" id="A0A086Q7U0"/>
<dbReference type="GO" id="GO:0000796">
    <property type="term" value="C:condensin complex"/>
    <property type="evidence" value="ECO:0007669"/>
    <property type="project" value="TreeGrafter"/>
</dbReference>
<gene>
    <name evidence="3" type="ORF">TGVAND_212940B</name>
</gene>
<dbReference type="Proteomes" id="UP000028840">
    <property type="component" value="Unassembled WGS sequence"/>
</dbReference>
<sequence length="538" mass="60326">MNSLLRGLWSAGELAAAEAVVADEENARRSPAWRNSLHKTRYKKEHRLPFYPDIQLPCSPFTIRLSRHRIAGASSLFELRVSAEKRKGRENDTLSERAEEGEAGRAEGKRDGEERRAKEDRLGQRNPRKVSFESVSACSAIGAILETPRWKWMEDVVYARLRRRAVLRRRLRQQHRHRTREEEKRRLPSALSPAAEVDAVAALAEAAEERLLQPLEAATWRDLDEADVGDIFDDRADLVRDQRENGITEMVKEDQRGVSLLSAVEKEQLQQQLQAAVSLPLVPATEAAEDHVEGFSVEAVQMKRSDQELLQRVARWTVFLEGELRRSSSLPPFDICAYEEKLLQRVDGLAKNAPVLPALCGPEAACSQGEERPEASCSASPDGKENATTLCLLQSNGGSRTHASESPYPAFSDVARGREKYEVCRLFLVALMLTNKGKLDIRQEGVTDENAEQVEEEEASWELFLQGKLGSNGHGSSSRTRDFSVTLLTNSRETWKQTKILMDAPPRVGGAVDKHARTKEVAAFRVPLCLSSRKFSLR</sequence>
<dbReference type="Pfam" id="PF16858">
    <property type="entry name" value="CNDH2_C"/>
    <property type="match status" value="1"/>
</dbReference>
<dbReference type="PANTHER" id="PTHR14324:SF3">
    <property type="entry name" value="CONDENSIN-2 COMPLEX SUBUNIT H2"/>
    <property type="match status" value="1"/>
</dbReference>
<dbReference type="InterPro" id="IPR031737">
    <property type="entry name" value="CNDH2_C"/>
</dbReference>
<dbReference type="VEuPathDB" id="ToxoDB:TGVAND_212940B"/>
<evidence type="ECO:0000313" key="4">
    <source>
        <dbReference type="Proteomes" id="UP000028840"/>
    </source>
</evidence>
<dbReference type="EMBL" id="AEYJ02000622">
    <property type="protein sequence ID" value="KFH08672.1"/>
    <property type="molecule type" value="Genomic_DNA"/>
</dbReference>
<protein>
    <recommendedName>
        <fullName evidence="2">Condensin-2 complex subunit H2 C-terminal domain-containing protein</fullName>
    </recommendedName>
</protein>
<accession>A0A086Q7U0</accession>
<dbReference type="GO" id="GO:0010032">
    <property type="term" value="P:meiotic chromosome condensation"/>
    <property type="evidence" value="ECO:0007669"/>
    <property type="project" value="TreeGrafter"/>
</dbReference>
<comment type="caution">
    <text evidence="3">The sequence shown here is derived from an EMBL/GenBank/DDBJ whole genome shotgun (WGS) entry which is preliminary data.</text>
</comment>
<name>A0A086Q7U0_TOXGO</name>
<reference evidence="3 4" key="2">
    <citation type="journal article" date="2015" name="Eukaryot. Cell">
        <title>Genetic mapping reveals that sinefungin resistance in Toxoplasma gondii is controlled by a putative amino acid transporter locus that can be used as a negative selectable marker.</title>
        <authorList>
            <person name="Behnke M.S."/>
            <person name="Khan A."/>
            <person name="Sibley L.D."/>
        </authorList>
    </citation>
    <scope>NUCLEOTIDE SEQUENCE [LARGE SCALE GENOMIC DNA]</scope>
    <source>
        <strain evidence="3 4">VAND</strain>
    </source>
</reference>
<dbReference type="PANTHER" id="PTHR14324">
    <property type="entry name" value="CONDENSIN-2 COMPLEX SUBUNIT H2"/>
    <property type="match status" value="1"/>
</dbReference>
<dbReference type="InterPro" id="IPR031739">
    <property type="entry name" value="Ncaph2"/>
</dbReference>
<feature type="region of interest" description="Disordered" evidence="1">
    <location>
        <begin position="88"/>
        <end position="128"/>
    </location>
</feature>